<feature type="compositionally biased region" description="Gly residues" evidence="1">
    <location>
        <begin position="45"/>
        <end position="67"/>
    </location>
</feature>
<comment type="caution">
    <text evidence="3">The sequence shown here is derived from an EMBL/GenBank/DDBJ whole genome shotgun (WGS) entry which is preliminary data.</text>
</comment>
<evidence type="ECO:0000256" key="2">
    <source>
        <dbReference type="SAM" id="Phobius"/>
    </source>
</evidence>
<keyword evidence="4" id="KW-1185">Reference proteome</keyword>
<dbReference type="RefSeq" id="WP_246340938.1">
    <property type="nucleotide sequence ID" value="NZ_JACJHY010000025.1"/>
</dbReference>
<sequence length="211" mass="21167">MGGHDFRNSGKDRDRGRDGLLGTVLGEIGKRLGDKASNGSHDGKSWGGSSHGGGSHGSIGRGGGGNWGADQRSPSGDTASAAFGRDGRAHPGKAAPRSRLPGFGSTAALVVLVVWTLLAWGGYSLVDGVLAWTSSNAGALVQTGRDAAAATGIGSEVVGVVGSAETSGLLGGFFALLGAVLKPLVVVVWLVGAVLIMAAPRLVSLLTRKFR</sequence>
<keyword evidence="2" id="KW-0472">Membrane</keyword>
<dbReference type="EMBL" id="JACJHZ010000025">
    <property type="protein sequence ID" value="MBA9022589.1"/>
    <property type="molecule type" value="Genomic_DNA"/>
</dbReference>
<protein>
    <submittedName>
        <fullName evidence="3">Uncharacterized protein</fullName>
    </submittedName>
</protein>
<keyword evidence="2" id="KW-1133">Transmembrane helix</keyword>
<accession>A0ABR6CC42</accession>
<feature type="transmembrane region" description="Helical" evidence="2">
    <location>
        <begin position="173"/>
        <end position="199"/>
    </location>
</feature>
<name>A0ABR6CC42_9HYPH</name>
<organism evidence="3 4">
    <name type="scientific">Aminobacter ciceronei</name>
    <dbReference type="NCBI Taxonomy" id="150723"/>
    <lineage>
        <taxon>Bacteria</taxon>
        <taxon>Pseudomonadati</taxon>
        <taxon>Pseudomonadota</taxon>
        <taxon>Alphaproteobacteria</taxon>
        <taxon>Hyphomicrobiales</taxon>
        <taxon>Phyllobacteriaceae</taxon>
        <taxon>Aminobacter</taxon>
    </lineage>
</organism>
<proteinExistence type="predicted"/>
<keyword evidence="2" id="KW-0812">Transmembrane</keyword>
<feature type="region of interest" description="Disordered" evidence="1">
    <location>
        <begin position="1"/>
        <end position="97"/>
    </location>
</feature>
<feature type="transmembrane region" description="Helical" evidence="2">
    <location>
        <begin position="103"/>
        <end position="123"/>
    </location>
</feature>
<gene>
    <name evidence="3" type="ORF">HNQ97_004605</name>
</gene>
<evidence type="ECO:0000313" key="4">
    <source>
        <dbReference type="Proteomes" id="UP000587524"/>
    </source>
</evidence>
<reference evidence="3 4" key="1">
    <citation type="submission" date="2020-08" db="EMBL/GenBank/DDBJ databases">
        <title>Genomic Encyclopedia of Type Strains, Phase IV (KMG-IV): sequencing the most valuable type-strain genomes for metagenomic binning, comparative biology and taxonomic classification.</title>
        <authorList>
            <person name="Goeker M."/>
        </authorList>
    </citation>
    <scope>NUCLEOTIDE SEQUENCE [LARGE SCALE GENOMIC DNA]</scope>
    <source>
        <strain evidence="3 4">DSM 17455</strain>
    </source>
</reference>
<dbReference type="Proteomes" id="UP000587524">
    <property type="component" value="Unassembled WGS sequence"/>
</dbReference>
<evidence type="ECO:0000313" key="3">
    <source>
        <dbReference type="EMBL" id="MBA9022589.1"/>
    </source>
</evidence>
<feature type="compositionally biased region" description="Basic and acidic residues" evidence="1">
    <location>
        <begin position="1"/>
        <end position="18"/>
    </location>
</feature>
<evidence type="ECO:0000256" key="1">
    <source>
        <dbReference type="SAM" id="MobiDB-lite"/>
    </source>
</evidence>